<dbReference type="InterPro" id="IPR050739">
    <property type="entry name" value="MFP"/>
</dbReference>
<gene>
    <name evidence="11" type="ORF">JJQ90_03605</name>
</gene>
<accession>A0ABS6H424</accession>
<dbReference type="Proteomes" id="UP000689967">
    <property type="component" value="Unassembled WGS sequence"/>
</dbReference>
<organism evidence="11 12">
    <name type="scientific">Falsiroseomonas oleicola</name>
    <dbReference type="NCBI Taxonomy" id="2801474"/>
    <lineage>
        <taxon>Bacteria</taxon>
        <taxon>Pseudomonadati</taxon>
        <taxon>Pseudomonadota</taxon>
        <taxon>Alphaproteobacteria</taxon>
        <taxon>Acetobacterales</taxon>
        <taxon>Roseomonadaceae</taxon>
        <taxon>Falsiroseomonas</taxon>
    </lineage>
</organism>
<evidence type="ECO:0000313" key="12">
    <source>
        <dbReference type="Proteomes" id="UP000689967"/>
    </source>
</evidence>
<evidence type="ECO:0000256" key="9">
    <source>
        <dbReference type="RuleBase" id="RU365093"/>
    </source>
</evidence>
<comment type="subcellular location">
    <subcellularLocation>
        <location evidence="1 9">Cell inner membrane</location>
        <topology evidence="1 9">Single-pass membrane protein</topology>
    </subcellularLocation>
</comment>
<dbReference type="EMBL" id="JAERQM010000001">
    <property type="protein sequence ID" value="MBU8542773.1"/>
    <property type="molecule type" value="Genomic_DNA"/>
</dbReference>
<evidence type="ECO:0000256" key="4">
    <source>
        <dbReference type="ARBA" id="ARBA00022475"/>
    </source>
</evidence>
<keyword evidence="7 9" id="KW-1133">Transmembrane helix</keyword>
<comment type="caution">
    <text evidence="11">The sequence shown here is derived from an EMBL/GenBank/DDBJ whole genome shotgun (WGS) entry which is preliminary data.</text>
</comment>
<evidence type="ECO:0000256" key="7">
    <source>
        <dbReference type="ARBA" id="ARBA00022989"/>
    </source>
</evidence>
<dbReference type="InterPro" id="IPR010129">
    <property type="entry name" value="T1SS_HlyD"/>
</dbReference>
<dbReference type="NCBIfam" id="TIGR01843">
    <property type="entry name" value="type_I_hlyD"/>
    <property type="match status" value="1"/>
</dbReference>
<keyword evidence="8 9" id="KW-0472">Membrane</keyword>
<keyword evidence="4 9" id="KW-1003">Cell membrane</keyword>
<name>A0ABS6H424_9PROT</name>
<dbReference type="RefSeq" id="WP_216873069.1">
    <property type="nucleotide sequence ID" value="NZ_JAERQM010000001.1"/>
</dbReference>
<evidence type="ECO:0000313" key="11">
    <source>
        <dbReference type="EMBL" id="MBU8542773.1"/>
    </source>
</evidence>
<dbReference type="PANTHER" id="PTHR30386">
    <property type="entry name" value="MEMBRANE FUSION SUBUNIT OF EMRAB-TOLC MULTIDRUG EFFLUX PUMP"/>
    <property type="match status" value="1"/>
</dbReference>
<keyword evidence="12" id="KW-1185">Reference proteome</keyword>
<evidence type="ECO:0000256" key="5">
    <source>
        <dbReference type="ARBA" id="ARBA00022519"/>
    </source>
</evidence>
<keyword evidence="6 9" id="KW-0812">Transmembrane</keyword>
<comment type="similarity">
    <text evidence="2 9">Belongs to the membrane fusion protein (MFP) (TC 8.A.1) family.</text>
</comment>
<dbReference type="PANTHER" id="PTHR30386:SF26">
    <property type="entry name" value="TRANSPORT PROTEIN COMB"/>
    <property type="match status" value="1"/>
</dbReference>
<evidence type="ECO:0000256" key="6">
    <source>
        <dbReference type="ARBA" id="ARBA00022692"/>
    </source>
</evidence>
<evidence type="ECO:0000256" key="8">
    <source>
        <dbReference type="ARBA" id="ARBA00023136"/>
    </source>
</evidence>
<sequence length="458" mass="48891">MRLRPARRRAKPARPPVAKEAIGFQDDLEALIAEPPSRFLGGGPWLLALLVAALLGGAALARVDVVVTGSGRLVPDAPPIVLQPIERAVLREWRVRPGQVVRQGEILALLDPTFAEADRQALAAQAQSLQAQLTRVEAELAGTPPAPAGNPDAALQAVLHNQRQALRATRLQALDAEARALDQALLALTAQQSSLAERAAIARDVEAMRLRLTEGQIGSRLNLLAARSARLEAEQALEAARSRQQELAHSLEARRAEREGFRDDWTRQLLEEAVRLRGELVRVSESLGKATRLAAMSTITAPADGVVLEVARRSAGSVLREAEPLVTLVPADAPLIAEITLRSADIGHLRIGDPVVLKVDAFPFQRHGPLHGTLRAVSRESFGANQPAGTEPLPGIAGGAVHRGQVEIAEGTTLRLAPGLALIPGMTLAAEVKVGDRSVLGYILNPLLRGLQESLREP</sequence>
<keyword evidence="5 9" id="KW-0997">Cell inner membrane</keyword>
<keyword evidence="3 9" id="KW-0813">Transport</keyword>
<evidence type="ECO:0000256" key="3">
    <source>
        <dbReference type="ARBA" id="ARBA00022448"/>
    </source>
</evidence>
<reference evidence="11 12" key="1">
    <citation type="submission" date="2021-01" db="EMBL/GenBank/DDBJ databases">
        <title>Roseomonas sp. nov, a bacterium isolated from an oil production mixture in Yumen Oilfield.</title>
        <authorList>
            <person name="Wu D."/>
        </authorList>
    </citation>
    <scope>NUCLEOTIDE SEQUENCE [LARGE SCALE GENOMIC DNA]</scope>
    <source>
        <strain evidence="11 12">ROY-5-3</strain>
    </source>
</reference>
<evidence type="ECO:0000256" key="2">
    <source>
        <dbReference type="ARBA" id="ARBA00009477"/>
    </source>
</evidence>
<protein>
    <recommendedName>
        <fullName evidence="9">Membrane fusion protein (MFP) family protein</fullName>
    </recommendedName>
</protein>
<dbReference type="InterPro" id="IPR058982">
    <property type="entry name" value="Beta-barrel_AprE"/>
</dbReference>
<dbReference type="Pfam" id="PF26002">
    <property type="entry name" value="Beta-barrel_AprE"/>
    <property type="match status" value="1"/>
</dbReference>
<evidence type="ECO:0000259" key="10">
    <source>
        <dbReference type="Pfam" id="PF26002"/>
    </source>
</evidence>
<feature type="transmembrane region" description="Helical" evidence="9">
    <location>
        <begin position="45"/>
        <end position="63"/>
    </location>
</feature>
<proteinExistence type="inferred from homology"/>
<feature type="domain" description="AprE-like beta-barrel" evidence="10">
    <location>
        <begin position="335"/>
        <end position="434"/>
    </location>
</feature>
<evidence type="ECO:0000256" key="1">
    <source>
        <dbReference type="ARBA" id="ARBA00004377"/>
    </source>
</evidence>